<organism evidence="1 2">
    <name type="scientific">Candidatus Chaera renei</name>
    <dbReference type="NCBI Taxonomy" id="2506947"/>
    <lineage>
        <taxon>Bacteria</taxon>
        <taxon>Candidatus Saccharimonadota</taxon>
        <taxon>Candidatus Saccharimonadia</taxon>
        <taxon>Candidatus Saccharimonadales</taxon>
        <taxon>Candidatus Saccharimonadaceae</taxon>
        <taxon>Candidatus Chaera</taxon>
    </lineage>
</organism>
<keyword evidence="2" id="KW-1185">Reference proteome</keyword>
<dbReference type="EMBL" id="SCKW01000013">
    <property type="protein sequence ID" value="RWZ79430.1"/>
    <property type="molecule type" value="Genomic_DNA"/>
</dbReference>
<accession>A0A4Q0AJ94</accession>
<proteinExistence type="predicted"/>
<evidence type="ECO:0000313" key="2">
    <source>
        <dbReference type="Proteomes" id="UP000289269"/>
    </source>
</evidence>
<dbReference type="InterPro" id="IPR029057">
    <property type="entry name" value="PRTase-like"/>
</dbReference>
<name>A0A4Q0AJ94_9BACT</name>
<dbReference type="AlphaFoldDB" id="A0A4Q0AJ94"/>
<sequence>MSPSPEFNHSQEPFGGHKETAAAPRFEYRILDQTGDPDLKFTYLNYTDRLIHKAQFDNADVMLFLDKSARPVAWMVKEFWPLLARDVDGRVTKPLPQLLFLNIDREQWQAIVGHNEAASGINFRAVPRQLLGDLRAVFARSTDKPADSWQTPTFLDGKNVLVVDEVMNSGSSLQIAGGLLERAIPEATVTKEYWMTPAIKTDRASGARVVKELPVWYSDTDITGRLVGNRDTYKSSLSPSWRQRVGGLFLSAPFRHGVDQKGVQLKNEIKQMAMDFKNGLLPCTPTSTRSNSEELTMLYTGMSSHDFTRLKETVMWKKKNRIPASVIDEWLEAKKG</sequence>
<dbReference type="Proteomes" id="UP000289269">
    <property type="component" value="Unassembled WGS sequence"/>
</dbReference>
<gene>
    <name evidence="1" type="ORF">EOT04_01795</name>
</gene>
<protein>
    <submittedName>
        <fullName evidence="1">Uncharacterized protein</fullName>
    </submittedName>
</protein>
<comment type="caution">
    <text evidence="1">The sequence shown here is derived from an EMBL/GenBank/DDBJ whole genome shotgun (WGS) entry which is preliminary data.</text>
</comment>
<reference evidence="1" key="1">
    <citation type="submission" date="2019-01" db="EMBL/GenBank/DDBJ databases">
        <title>Genomic signatures and co-occurrence patterns of the ultra-small Saccharimodia (Patescibacteria phylum) suggest a symbiotic lifestyle.</title>
        <authorList>
            <person name="Lemos L."/>
            <person name="Medeiros J."/>
            <person name="Andreote F."/>
            <person name="Fernandes G."/>
            <person name="Varani A."/>
            <person name="Oliveira G."/>
            <person name="Pylro V."/>
        </authorList>
    </citation>
    <scope>NUCLEOTIDE SEQUENCE [LARGE SCALE GENOMIC DNA]</scope>
    <source>
        <strain evidence="1">AMD01</strain>
    </source>
</reference>
<evidence type="ECO:0000313" key="1">
    <source>
        <dbReference type="EMBL" id="RWZ79430.1"/>
    </source>
</evidence>
<dbReference type="SUPFAM" id="SSF53271">
    <property type="entry name" value="PRTase-like"/>
    <property type="match status" value="1"/>
</dbReference>